<name>A0A7J7P8J1_9MAGN</name>
<dbReference type="PANTHER" id="PTHR21402">
    <property type="entry name" value="GAMETOCYTE SPECIFIC FACTOR 1-RELATED"/>
    <property type="match status" value="1"/>
</dbReference>
<keyword evidence="2" id="KW-1185">Reference proteome</keyword>
<organism evidence="1 2">
    <name type="scientific">Kingdonia uniflora</name>
    <dbReference type="NCBI Taxonomy" id="39325"/>
    <lineage>
        <taxon>Eukaryota</taxon>
        <taxon>Viridiplantae</taxon>
        <taxon>Streptophyta</taxon>
        <taxon>Embryophyta</taxon>
        <taxon>Tracheophyta</taxon>
        <taxon>Spermatophyta</taxon>
        <taxon>Magnoliopsida</taxon>
        <taxon>Ranunculales</taxon>
        <taxon>Circaeasteraceae</taxon>
        <taxon>Kingdonia</taxon>
    </lineage>
</organism>
<dbReference type="AlphaFoldDB" id="A0A7J7P8J1"/>
<dbReference type="PANTHER" id="PTHR21402:SF10">
    <property type="entry name" value="U11_U12 SMALL NUCLEAR RIBONUCLEOPROTEIN 48 KDA PROTEIN"/>
    <property type="match status" value="1"/>
</dbReference>
<evidence type="ECO:0000313" key="1">
    <source>
        <dbReference type="EMBL" id="KAF6175592.1"/>
    </source>
</evidence>
<accession>A0A7J7P8J1</accession>
<dbReference type="OrthoDB" id="69229at2759"/>
<dbReference type="Proteomes" id="UP000541444">
    <property type="component" value="Unassembled WGS sequence"/>
</dbReference>
<evidence type="ECO:0000313" key="2">
    <source>
        <dbReference type="Proteomes" id="UP000541444"/>
    </source>
</evidence>
<evidence type="ECO:0008006" key="3">
    <source>
        <dbReference type="Google" id="ProtNLM"/>
    </source>
</evidence>
<comment type="caution">
    <text evidence="1">The sequence shown here is derived from an EMBL/GenBank/DDBJ whole genome shotgun (WGS) entry which is preliminary data.</text>
</comment>
<reference evidence="1 2" key="1">
    <citation type="journal article" date="2020" name="IScience">
        <title>Genome Sequencing of the Endangered Kingdonia uniflora (Circaeasteraceae, Ranunculales) Reveals Potential Mechanisms of Evolutionary Specialization.</title>
        <authorList>
            <person name="Sun Y."/>
            <person name="Deng T."/>
            <person name="Zhang A."/>
            <person name="Moore M.J."/>
            <person name="Landis J.B."/>
            <person name="Lin N."/>
            <person name="Zhang H."/>
            <person name="Zhang X."/>
            <person name="Huang J."/>
            <person name="Zhang X."/>
            <person name="Sun H."/>
            <person name="Wang H."/>
        </authorList>
    </citation>
    <scope>NUCLEOTIDE SEQUENCE [LARGE SCALE GENOMIC DNA]</scope>
    <source>
        <strain evidence="1">TB1705</strain>
        <tissue evidence="1">Leaf</tissue>
    </source>
</reference>
<dbReference type="EMBL" id="JACGCM010000157">
    <property type="protein sequence ID" value="KAF6175592.1"/>
    <property type="molecule type" value="Genomic_DNA"/>
</dbReference>
<dbReference type="InterPro" id="IPR051591">
    <property type="entry name" value="UPF0224_FAM112_RNA_Proc"/>
</dbReference>
<proteinExistence type="predicted"/>
<gene>
    <name evidence="1" type="ORF">GIB67_002604</name>
</gene>
<sequence length="551" mass="62071">MNPPPNPFFNTSFTFLPQNQNPNPNSTFSHLPNPQFHPPRPKSDLLTTISLLKQLINQSKTTLEASTNLIFSSNESKTLNFNPDLCPCPFDCRHRIPPEHLFNHYLGCSSSPRVIDLDVLGALKYLKSFKPEEQLMKENPFVQTLEGYDSELCFSLDGYVGDFGSNFAYKDCPGIVCCNSIEQDISSKNTFTLPSVLSAQCANFVISRRVLERETPTTKILPSELVFLQSEVGLWNNDYPCSYSSSVVRVVLSLRVDELGDCVKWVLRNSPRYGIVIDAPMRDHIFLLFKLCLKAISLEAYHLSTSQNPASQVFECPVLVEVMSWLACQLSGLYGELQGKLFCVNMLKHCVLSVSKVKVEELDGKCERGNFICGGDGNSSGSLVFVSQVAAAVAALHERSVLEEKIKGLRLSGSLSKSQLITEHSYLTTKANDERRKRSNYRPILEHDGLLWQRPRNQDSNENKTEEELLAEERDYKRRRTSYRGKKVKRSTTEVMRDIIEEHMEEIKQAGGIGCFVKGSFESGTVLHGSVSVNTDVQIERASRDYRKEPP</sequence>
<protein>
    <recommendedName>
        <fullName evidence="3">CHHC U11-48K-type domain-containing protein</fullName>
    </recommendedName>
</protein>